<evidence type="ECO:0000256" key="5">
    <source>
        <dbReference type="ARBA" id="ARBA00022801"/>
    </source>
</evidence>
<evidence type="ECO:0000256" key="1">
    <source>
        <dbReference type="ARBA" id="ARBA00004496"/>
    </source>
</evidence>
<evidence type="ECO:0000256" key="7">
    <source>
        <dbReference type="ARBA" id="ARBA00031828"/>
    </source>
</evidence>
<keyword evidence="6" id="KW-0119">Carbohydrate metabolism</keyword>
<evidence type="ECO:0000256" key="3">
    <source>
        <dbReference type="ARBA" id="ARBA00022490"/>
    </source>
</evidence>
<organism evidence="8 9">
    <name type="scientific">Desulfovibrio subterraneus</name>
    <dbReference type="NCBI Taxonomy" id="2718620"/>
    <lineage>
        <taxon>Bacteria</taxon>
        <taxon>Pseudomonadati</taxon>
        <taxon>Thermodesulfobacteriota</taxon>
        <taxon>Desulfovibrionia</taxon>
        <taxon>Desulfovibrionales</taxon>
        <taxon>Desulfovibrionaceae</taxon>
        <taxon>Desulfovibrio</taxon>
    </lineage>
</organism>
<keyword evidence="5" id="KW-0378">Hydrolase</keyword>
<comment type="similarity">
    <text evidence="2">Belongs to the GmhB family.</text>
</comment>
<name>A0A7J0BIZ4_9BACT</name>
<accession>A0A7J0BIZ4</accession>
<dbReference type="NCBIfam" id="TIGR01662">
    <property type="entry name" value="HAD-SF-IIIA"/>
    <property type="match status" value="1"/>
</dbReference>
<dbReference type="GO" id="GO:0046872">
    <property type="term" value="F:metal ion binding"/>
    <property type="evidence" value="ECO:0007669"/>
    <property type="project" value="UniProtKB-KW"/>
</dbReference>
<dbReference type="RefSeq" id="WP_174405174.1">
    <property type="nucleotide sequence ID" value="NZ_BLVO01000013.1"/>
</dbReference>
<dbReference type="InterPro" id="IPR006549">
    <property type="entry name" value="HAD-SF_hydro_IIIA"/>
</dbReference>
<dbReference type="InterPro" id="IPR006543">
    <property type="entry name" value="Histidinol-phos"/>
</dbReference>
<sequence>MPRIRNILLDRDGTVILDKHYQHDPAELEFESGAVEGLARLAGAGMRFFVLTNQSGIGRGYFSEQAMDACTRRLDEMLAAHGVVVTDTIYCPHAPEDTCRCRKPDTGMWEVLRERHGLLPEECVMIGDKIADVHFGLRAGLAASVLVLTGKGEKQARKLGLPDFESCPASRWMDTGNVEGGWPNCVARDLEGAAQWILESLHEPEA</sequence>
<dbReference type="PANTHER" id="PTHR42891">
    <property type="entry name" value="D-GLYCERO-BETA-D-MANNO-HEPTOSE-1,7-BISPHOSPHATE 7-PHOSPHATASE"/>
    <property type="match status" value="1"/>
</dbReference>
<dbReference type="Pfam" id="PF13242">
    <property type="entry name" value="Hydrolase_like"/>
    <property type="match status" value="1"/>
</dbReference>
<dbReference type="InterPro" id="IPR023214">
    <property type="entry name" value="HAD_sf"/>
</dbReference>
<dbReference type="GO" id="GO:0016791">
    <property type="term" value="F:phosphatase activity"/>
    <property type="evidence" value="ECO:0007669"/>
    <property type="project" value="InterPro"/>
</dbReference>
<dbReference type="SUPFAM" id="SSF56784">
    <property type="entry name" value="HAD-like"/>
    <property type="match status" value="1"/>
</dbReference>
<evidence type="ECO:0000256" key="6">
    <source>
        <dbReference type="ARBA" id="ARBA00023277"/>
    </source>
</evidence>
<keyword evidence="4" id="KW-0479">Metal-binding</keyword>
<dbReference type="AlphaFoldDB" id="A0A7J0BIZ4"/>
<gene>
    <name evidence="8" type="ORF">DSM101010T_18830</name>
</gene>
<dbReference type="InterPro" id="IPR004446">
    <property type="entry name" value="Heptose_bisP_phosphatase"/>
</dbReference>
<dbReference type="GO" id="GO:0005737">
    <property type="term" value="C:cytoplasm"/>
    <property type="evidence" value="ECO:0007669"/>
    <property type="project" value="UniProtKB-SubCell"/>
</dbReference>
<dbReference type="GO" id="GO:0005975">
    <property type="term" value="P:carbohydrate metabolic process"/>
    <property type="evidence" value="ECO:0007669"/>
    <property type="project" value="InterPro"/>
</dbReference>
<evidence type="ECO:0000256" key="4">
    <source>
        <dbReference type="ARBA" id="ARBA00022723"/>
    </source>
</evidence>
<dbReference type="PANTHER" id="PTHR42891:SF1">
    <property type="entry name" value="D-GLYCERO-BETA-D-MANNO-HEPTOSE-1,7-BISPHOSPHATE 7-PHOSPHATASE"/>
    <property type="match status" value="1"/>
</dbReference>
<reference evidence="8 9" key="1">
    <citation type="submission" date="2020-05" db="EMBL/GenBank/DDBJ databases">
        <title>Draft genome sequence of Desulfovibrio sp. strain HN2T.</title>
        <authorList>
            <person name="Ueno A."/>
            <person name="Tamazawa S."/>
            <person name="Tamamura S."/>
            <person name="Murakami T."/>
            <person name="Kiyama T."/>
            <person name="Inomata H."/>
            <person name="Amano Y."/>
            <person name="Miyakawa K."/>
            <person name="Tamaki H."/>
            <person name="Naganuma T."/>
            <person name="Kaneko K."/>
        </authorList>
    </citation>
    <scope>NUCLEOTIDE SEQUENCE [LARGE SCALE GENOMIC DNA]</scope>
    <source>
        <strain evidence="8 9">HN2</strain>
    </source>
</reference>
<dbReference type="InterPro" id="IPR036412">
    <property type="entry name" value="HAD-like_sf"/>
</dbReference>
<dbReference type="NCBIfam" id="TIGR01656">
    <property type="entry name" value="Histidinol-ppas"/>
    <property type="match status" value="1"/>
</dbReference>
<dbReference type="Proteomes" id="UP000503840">
    <property type="component" value="Unassembled WGS sequence"/>
</dbReference>
<dbReference type="EMBL" id="BLVO01000013">
    <property type="protein sequence ID" value="GFM33518.1"/>
    <property type="molecule type" value="Genomic_DNA"/>
</dbReference>
<keyword evidence="9" id="KW-1185">Reference proteome</keyword>
<comment type="caution">
    <text evidence="8">The sequence shown here is derived from an EMBL/GenBank/DDBJ whole genome shotgun (WGS) entry which is preliminary data.</text>
</comment>
<proteinExistence type="inferred from homology"/>
<dbReference type="Gene3D" id="3.40.50.1000">
    <property type="entry name" value="HAD superfamily/HAD-like"/>
    <property type="match status" value="1"/>
</dbReference>
<evidence type="ECO:0000313" key="9">
    <source>
        <dbReference type="Proteomes" id="UP000503840"/>
    </source>
</evidence>
<comment type="subcellular location">
    <subcellularLocation>
        <location evidence="1">Cytoplasm</location>
    </subcellularLocation>
</comment>
<evidence type="ECO:0000256" key="2">
    <source>
        <dbReference type="ARBA" id="ARBA00005628"/>
    </source>
</evidence>
<dbReference type="CDD" id="cd07503">
    <property type="entry name" value="HAD_HisB-N"/>
    <property type="match status" value="1"/>
</dbReference>
<protein>
    <recommendedName>
        <fullName evidence="7">D,D-heptose 1,7-bisphosphate phosphatase</fullName>
    </recommendedName>
</protein>
<evidence type="ECO:0000313" key="8">
    <source>
        <dbReference type="EMBL" id="GFM33518.1"/>
    </source>
</evidence>
<keyword evidence="3" id="KW-0963">Cytoplasm</keyword>